<dbReference type="PANTHER" id="PTHR13483:SF3">
    <property type="entry name" value="BOX C_D SNORNA PROTEIN 1"/>
    <property type="match status" value="1"/>
</dbReference>
<dbReference type="RefSeq" id="XP_007512507.1">
    <property type="nucleotide sequence ID" value="XM_007512445.1"/>
</dbReference>
<dbReference type="GO" id="GO:0005634">
    <property type="term" value="C:nucleus"/>
    <property type="evidence" value="ECO:0007669"/>
    <property type="project" value="TreeGrafter"/>
</dbReference>
<accession>K8EG29</accession>
<evidence type="ECO:0000256" key="4">
    <source>
        <dbReference type="PROSITE-ProRule" id="PRU00453"/>
    </source>
</evidence>
<dbReference type="OrthoDB" id="272357at2759"/>
<evidence type="ECO:0000259" key="6">
    <source>
        <dbReference type="PROSITE" id="PS51083"/>
    </source>
</evidence>
<evidence type="ECO:0000256" key="3">
    <source>
        <dbReference type="ARBA" id="ARBA00022833"/>
    </source>
</evidence>
<dbReference type="Gene3D" id="3.30.60.190">
    <property type="match status" value="1"/>
</dbReference>
<proteinExistence type="predicted"/>
<feature type="compositionally biased region" description="Low complexity" evidence="5">
    <location>
        <begin position="124"/>
        <end position="140"/>
    </location>
</feature>
<dbReference type="InterPro" id="IPR007529">
    <property type="entry name" value="Znf_HIT"/>
</dbReference>
<feature type="compositionally biased region" description="Acidic residues" evidence="5">
    <location>
        <begin position="1"/>
        <end position="18"/>
    </location>
</feature>
<dbReference type="AlphaFoldDB" id="K8EG29"/>
<dbReference type="PANTHER" id="PTHR13483">
    <property type="entry name" value="BOX C_D SNORNA PROTEIN 1-RELATED"/>
    <property type="match status" value="1"/>
</dbReference>
<dbReference type="GO" id="GO:0000492">
    <property type="term" value="P:box C/D snoRNP assembly"/>
    <property type="evidence" value="ECO:0007669"/>
    <property type="project" value="TreeGrafter"/>
</dbReference>
<evidence type="ECO:0000256" key="5">
    <source>
        <dbReference type="SAM" id="MobiDB-lite"/>
    </source>
</evidence>
<evidence type="ECO:0000313" key="8">
    <source>
        <dbReference type="Proteomes" id="UP000198341"/>
    </source>
</evidence>
<keyword evidence="3" id="KW-0862">Zinc</keyword>
<dbReference type="PROSITE" id="PS51083">
    <property type="entry name" value="ZF_HIT"/>
    <property type="match status" value="1"/>
</dbReference>
<feature type="region of interest" description="Disordered" evidence="5">
    <location>
        <begin position="121"/>
        <end position="180"/>
    </location>
</feature>
<dbReference type="KEGG" id="bpg:Bathy06g05000"/>
<dbReference type="STRING" id="41875.K8EG29"/>
<dbReference type="InterPro" id="IPR051639">
    <property type="entry name" value="BCD1"/>
</dbReference>
<evidence type="ECO:0000256" key="1">
    <source>
        <dbReference type="ARBA" id="ARBA00022723"/>
    </source>
</evidence>
<dbReference type="Proteomes" id="UP000198341">
    <property type="component" value="Chromosome 6"/>
</dbReference>
<dbReference type="SUPFAM" id="SSF144232">
    <property type="entry name" value="HIT/MYND zinc finger-like"/>
    <property type="match status" value="1"/>
</dbReference>
<dbReference type="Pfam" id="PF04438">
    <property type="entry name" value="zf-HIT"/>
    <property type="match status" value="1"/>
</dbReference>
<keyword evidence="8" id="KW-1185">Reference proteome</keyword>
<keyword evidence="2 4" id="KW-0863">Zinc-finger</keyword>
<dbReference type="GO" id="GO:0008270">
    <property type="term" value="F:zinc ion binding"/>
    <property type="evidence" value="ECO:0007669"/>
    <property type="project" value="UniProtKB-UniRule"/>
</dbReference>
<name>K8EG29_9CHLO</name>
<dbReference type="GO" id="GO:0000463">
    <property type="term" value="P:maturation of LSU-rRNA from tricistronic rRNA transcript (SSU-rRNA, 5.8S rRNA, LSU-rRNA)"/>
    <property type="evidence" value="ECO:0007669"/>
    <property type="project" value="TreeGrafter"/>
</dbReference>
<dbReference type="GO" id="GO:0048254">
    <property type="term" value="P:snoRNA localization"/>
    <property type="evidence" value="ECO:0007669"/>
    <property type="project" value="TreeGrafter"/>
</dbReference>
<sequence>MEEEDKEHEEEEEEEEETTMGKSTRTNINSNNTKMGNCRMCEEEETTTTVGEGKYRCPKCLLISCSLKCINKHKEKFNCDGKRDRFQFVNLKEMEDKHVTSDFRFLEEATEVLDRAKRKRTLISSKNKNGQSNNNNNNNNNKRKRNSNNKKRKSNNNKTNNNNLESEPTRVVVGVAPAVK</sequence>
<feature type="compositionally biased region" description="Basic residues" evidence="5">
    <location>
        <begin position="141"/>
        <end position="155"/>
    </location>
</feature>
<dbReference type="eggNOG" id="KOG2858">
    <property type="taxonomic scope" value="Eukaryota"/>
</dbReference>
<dbReference type="EMBL" id="FO082273">
    <property type="protein sequence ID" value="CCO17107.1"/>
    <property type="molecule type" value="Genomic_DNA"/>
</dbReference>
<evidence type="ECO:0000256" key="2">
    <source>
        <dbReference type="ARBA" id="ARBA00022771"/>
    </source>
</evidence>
<dbReference type="GeneID" id="19015481"/>
<organism evidence="7 8">
    <name type="scientific">Bathycoccus prasinos</name>
    <dbReference type="NCBI Taxonomy" id="41875"/>
    <lineage>
        <taxon>Eukaryota</taxon>
        <taxon>Viridiplantae</taxon>
        <taxon>Chlorophyta</taxon>
        <taxon>Mamiellophyceae</taxon>
        <taxon>Mamiellales</taxon>
        <taxon>Bathycoccaceae</taxon>
        <taxon>Bathycoccus</taxon>
    </lineage>
</organism>
<dbReference type="CDD" id="cd23023">
    <property type="entry name" value="zf-HIT_BCD1"/>
    <property type="match status" value="1"/>
</dbReference>
<evidence type="ECO:0000313" key="7">
    <source>
        <dbReference type="EMBL" id="CCO17107.1"/>
    </source>
</evidence>
<reference evidence="7 8" key="1">
    <citation type="submission" date="2011-10" db="EMBL/GenBank/DDBJ databases">
        <authorList>
            <person name="Genoscope - CEA"/>
        </authorList>
    </citation>
    <scope>NUCLEOTIDE SEQUENCE [LARGE SCALE GENOMIC DNA]</scope>
    <source>
        <strain evidence="7 8">RCC 1105</strain>
    </source>
</reference>
<dbReference type="GO" id="GO:0070761">
    <property type="term" value="C:pre-snoRNP complex"/>
    <property type="evidence" value="ECO:0007669"/>
    <property type="project" value="TreeGrafter"/>
</dbReference>
<gene>
    <name evidence="7" type="ORF">Bathy06g05000</name>
</gene>
<feature type="domain" description="HIT-type" evidence="6">
    <location>
        <begin position="38"/>
        <end position="79"/>
    </location>
</feature>
<feature type="region of interest" description="Disordered" evidence="5">
    <location>
        <begin position="1"/>
        <end position="30"/>
    </location>
</feature>
<keyword evidence="1" id="KW-0479">Metal-binding</keyword>
<protein>
    <submittedName>
        <fullName evidence="7">Unnamed protein product</fullName>
    </submittedName>
</protein>
<feature type="compositionally biased region" description="Polar residues" evidence="5">
    <location>
        <begin position="20"/>
        <end position="30"/>
    </location>
</feature>